<reference evidence="8" key="1">
    <citation type="submission" date="2021-10" db="EMBL/GenBank/DDBJ databases">
        <title>The complete genome sequence of Leeia sp. TBRC 13508.</title>
        <authorList>
            <person name="Charoenyingcharoen P."/>
            <person name="Yukphan P."/>
        </authorList>
    </citation>
    <scope>NUCLEOTIDE SEQUENCE</scope>
    <source>
        <strain evidence="8">TBRC 13508</strain>
    </source>
</reference>
<accession>A0ABS8D1N5</accession>
<keyword evidence="3" id="KW-0731">Sigma factor</keyword>
<dbReference type="Gene3D" id="1.10.10.10">
    <property type="entry name" value="Winged helix-like DNA-binding domain superfamily/Winged helix DNA-binding domain"/>
    <property type="match status" value="1"/>
</dbReference>
<keyword evidence="9" id="KW-1185">Reference proteome</keyword>
<dbReference type="InterPro" id="IPR013324">
    <property type="entry name" value="RNA_pol_sigma_r3/r4-like"/>
</dbReference>
<dbReference type="Proteomes" id="UP001165395">
    <property type="component" value="Unassembled WGS sequence"/>
</dbReference>
<dbReference type="InterPro" id="IPR013249">
    <property type="entry name" value="RNA_pol_sigma70_r4_t2"/>
</dbReference>
<dbReference type="NCBIfam" id="TIGR02937">
    <property type="entry name" value="sigma70-ECF"/>
    <property type="match status" value="1"/>
</dbReference>
<feature type="domain" description="RNA polymerase sigma factor 70 region 4 type 2" evidence="7">
    <location>
        <begin position="134"/>
        <end position="186"/>
    </location>
</feature>
<dbReference type="CDD" id="cd06171">
    <property type="entry name" value="Sigma70_r4"/>
    <property type="match status" value="1"/>
</dbReference>
<evidence type="ECO:0000256" key="4">
    <source>
        <dbReference type="ARBA" id="ARBA00023125"/>
    </source>
</evidence>
<dbReference type="InterPro" id="IPR007627">
    <property type="entry name" value="RNA_pol_sigma70_r2"/>
</dbReference>
<dbReference type="SUPFAM" id="SSF88946">
    <property type="entry name" value="Sigma2 domain of RNA polymerase sigma factors"/>
    <property type="match status" value="1"/>
</dbReference>
<protein>
    <submittedName>
        <fullName evidence="8">RNA polymerase sigma factor</fullName>
    </submittedName>
</protein>
<evidence type="ECO:0000256" key="2">
    <source>
        <dbReference type="ARBA" id="ARBA00023015"/>
    </source>
</evidence>
<evidence type="ECO:0000256" key="1">
    <source>
        <dbReference type="ARBA" id="ARBA00010641"/>
    </source>
</evidence>
<dbReference type="Pfam" id="PF08281">
    <property type="entry name" value="Sigma70_r4_2"/>
    <property type="match status" value="1"/>
</dbReference>
<keyword evidence="2" id="KW-0805">Transcription regulation</keyword>
<evidence type="ECO:0000256" key="5">
    <source>
        <dbReference type="ARBA" id="ARBA00023163"/>
    </source>
</evidence>
<organism evidence="8 9">
    <name type="scientific">Leeia speluncae</name>
    <dbReference type="NCBI Taxonomy" id="2884804"/>
    <lineage>
        <taxon>Bacteria</taxon>
        <taxon>Pseudomonadati</taxon>
        <taxon>Pseudomonadota</taxon>
        <taxon>Betaproteobacteria</taxon>
        <taxon>Neisseriales</taxon>
        <taxon>Leeiaceae</taxon>
        <taxon>Leeia</taxon>
    </lineage>
</organism>
<proteinExistence type="inferred from homology"/>
<sequence length="203" mass="23415">MTDRLDTISDESLMLRFASGDSAAFSELYQRHRQGLYAFLSRQTGKVSWLDDLYQDVWMAVTKARFSYKPEAMFKTWLYQIAYHRMIDYLRLHLPSGHYTSLDADTEGMAIAEQLAEDDHTSPDQQLTQKQISGQLLKAIDNLPMDQREAFLLREHGEMSIEQIAKITGVLPETAKSRLRYAVAKLKQVMISSVRSKEEDRCL</sequence>
<dbReference type="InterPro" id="IPR013325">
    <property type="entry name" value="RNA_pol_sigma_r2"/>
</dbReference>
<dbReference type="Gene3D" id="1.10.1740.10">
    <property type="match status" value="1"/>
</dbReference>
<evidence type="ECO:0000313" key="9">
    <source>
        <dbReference type="Proteomes" id="UP001165395"/>
    </source>
</evidence>
<dbReference type="SUPFAM" id="SSF88659">
    <property type="entry name" value="Sigma3 and sigma4 domains of RNA polymerase sigma factors"/>
    <property type="match status" value="1"/>
</dbReference>
<name>A0ABS8D1N5_9NEIS</name>
<comment type="caution">
    <text evidence="8">The sequence shown here is derived from an EMBL/GenBank/DDBJ whole genome shotgun (WGS) entry which is preliminary data.</text>
</comment>
<gene>
    <name evidence="8" type="ORF">LIN78_00850</name>
</gene>
<dbReference type="InterPro" id="IPR014284">
    <property type="entry name" value="RNA_pol_sigma-70_dom"/>
</dbReference>
<dbReference type="EMBL" id="JAJBZT010000001">
    <property type="protein sequence ID" value="MCB6182104.1"/>
    <property type="molecule type" value="Genomic_DNA"/>
</dbReference>
<feature type="domain" description="RNA polymerase sigma-70 region 2" evidence="6">
    <location>
        <begin position="28"/>
        <end position="91"/>
    </location>
</feature>
<evidence type="ECO:0000259" key="7">
    <source>
        <dbReference type="Pfam" id="PF08281"/>
    </source>
</evidence>
<evidence type="ECO:0000259" key="6">
    <source>
        <dbReference type="Pfam" id="PF04542"/>
    </source>
</evidence>
<dbReference type="InterPro" id="IPR039425">
    <property type="entry name" value="RNA_pol_sigma-70-like"/>
</dbReference>
<evidence type="ECO:0000256" key="3">
    <source>
        <dbReference type="ARBA" id="ARBA00023082"/>
    </source>
</evidence>
<dbReference type="InterPro" id="IPR036388">
    <property type="entry name" value="WH-like_DNA-bd_sf"/>
</dbReference>
<dbReference type="NCBIfam" id="NF009166">
    <property type="entry name" value="PRK12513.1"/>
    <property type="match status" value="1"/>
</dbReference>
<comment type="similarity">
    <text evidence="1">Belongs to the sigma-70 factor family. ECF subfamily.</text>
</comment>
<dbReference type="PANTHER" id="PTHR43133:SF8">
    <property type="entry name" value="RNA POLYMERASE SIGMA FACTOR HI_1459-RELATED"/>
    <property type="match status" value="1"/>
</dbReference>
<keyword evidence="4" id="KW-0238">DNA-binding</keyword>
<dbReference type="RefSeq" id="WP_227177546.1">
    <property type="nucleotide sequence ID" value="NZ_JAJBZT010000001.1"/>
</dbReference>
<dbReference type="Pfam" id="PF04542">
    <property type="entry name" value="Sigma70_r2"/>
    <property type="match status" value="1"/>
</dbReference>
<evidence type="ECO:0000313" key="8">
    <source>
        <dbReference type="EMBL" id="MCB6182104.1"/>
    </source>
</evidence>
<dbReference type="PANTHER" id="PTHR43133">
    <property type="entry name" value="RNA POLYMERASE ECF-TYPE SIGMA FACTO"/>
    <property type="match status" value="1"/>
</dbReference>
<keyword evidence="5" id="KW-0804">Transcription</keyword>